<gene>
    <name evidence="1" type="ORF">S06H3_39766</name>
</gene>
<proteinExistence type="predicted"/>
<comment type="caution">
    <text evidence="1">The sequence shown here is derived from an EMBL/GenBank/DDBJ whole genome shotgun (WGS) entry which is preliminary data.</text>
</comment>
<feature type="non-terminal residue" evidence="1">
    <location>
        <position position="1"/>
    </location>
</feature>
<name>X1PU54_9ZZZZ</name>
<protein>
    <submittedName>
        <fullName evidence="1">Uncharacterized protein</fullName>
    </submittedName>
</protein>
<dbReference type="AlphaFoldDB" id="X1PU54"/>
<evidence type="ECO:0000313" key="1">
    <source>
        <dbReference type="EMBL" id="GAI46041.1"/>
    </source>
</evidence>
<organism evidence="1">
    <name type="scientific">marine sediment metagenome</name>
    <dbReference type="NCBI Taxonomy" id="412755"/>
    <lineage>
        <taxon>unclassified sequences</taxon>
        <taxon>metagenomes</taxon>
        <taxon>ecological metagenomes</taxon>
    </lineage>
</organism>
<sequence length="195" mass="20962">LELKAQYETYLGITGIIICLYRATAVDSFIAAERAVCEIGVTLAANGAADGPGRVAMEAAIEEIYVSTIGAKINSSTGIFHRSKIHISGKQVWIDEWWKKRWINGIVCIVCEGSIDCLVGLEKTIFEVNIAVGFNINSPAKIVNEVAVLKGDGADGLRIHSAAFFGNGLYRYGHTGIVGAAGWFDIAVPVYYFSG</sequence>
<accession>X1PU54</accession>
<reference evidence="1" key="1">
    <citation type="journal article" date="2014" name="Front. Microbiol.">
        <title>High frequency of phylogenetically diverse reductive dehalogenase-homologous genes in deep subseafloor sedimentary metagenomes.</title>
        <authorList>
            <person name="Kawai M."/>
            <person name="Futagami T."/>
            <person name="Toyoda A."/>
            <person name="Takaki Y."/>
            <person name="Nishi S."/>
            <person name="Hori S."/>
            <person name="Arai W."/>
            <person name="Tsubouchi T."/>
            <person name="Morono Y."/>
            <person name="Uchiyama I."/>
            <person name="Ito T."/>
            <person name="Fujiyama A."/>
            <person name="Inagaki F."/>
            <person name="Takami H."/>
        </authorList>
    </citation>
    <scope>NUCLEOTIDE SEQUENCE</scope>
    <source>
        <strain evidence="1">Expedition CK06-06</strain>
    </source>
</reference>
<dbReference type="EMBL" id="BARV01024349">
    <property type="protein sequence ID" value="GAI46041.1"/>
    <property type="molecule type" value="Genomic_DNA"/>
</dbReference>